<evidence type="ECO:0000259" key="10">
    <source>
        <dbReference type="PROSITE" id="PS50928"/>
    </source>
</evidence>
<feature type="transmembrane region" description="Helical" evidence="9">
    <location>
        <begin position="179"/>
        <end position="204"/>
    </location>
</feature>
<evidence type="ECO:0000256" key="9">
    <source>
        <dbReference type="RuleBase" id="RU363032"/>
    </source>
</evidence>
<dbReference type="Pfam" id="PF00528">
    <property type="entry name" value="BPD_transp_1"/>
    <property type="match status" value="1"/>
</dbReference>
<dbReference type="PANTHER" id="PTHR43386:SF1">
    <property type="entry name" value="D,D-DIPEPTIDE TRANSPORT SYSTEM PERMEASE PROTEIN DDPC-RELATED"/>
    <property type="match status" value="1"/>
</dbReference>
<dbReference type="SUPFAM" id="SSF161098">
    <property type="entry name" value="MetI-like"/>
    <property type="match status" value="1"/>
</dbReference>
<dbReference type="GO" id="GO:0015833">
    <property type="term" value="P:peptide transport"/>
    <property type="evidence" value="ECO:0007669"/>
    <property type="project" value="UniProtKB-KW"/>
</dbReference>
<dbReference type="RefSeq" id="WP_238858315.1">
    <property type="nucleotide sequence ID" value="NZ_FOFG01000009.1"/>
</dbReference>
<keyword evidence="3" id="KW-1003">Cell membrane</keyword>
<keyword evidence="4 9" id="KW-0812">Transmembrane</keyword>
<dbReference type="InterPro" id="IPR000515">
    <property type="entry name" value="MetI-like"/>
</dbReference>
<dbReference type="GO" id="GO:0055085">
    <property type="term" value="P:transmembrane transport"/>
    <property type="evidence" value="ECO:0007669"/>
    <property type="project" value="InterPro"/>
</dbReference>
<gene>
    <name evidence="11" type="ORF">SAMN05216548_10984</name>
</gene>
<protein>
    <submittedName>
        <fullName evidence="11">Peptide/nickel transport system permease protein</fullName>
    </submittedName>
</protein>
<sequence>MTMPPINDPATDLVFADGALVASSEIREVRSRSYMGLVWRRFRRHRLGLVGAVLVALIMLTAIFASVLAPYDPYQRDGKSIYLPPQRLHVFADDGFHPLPFTNPVKLDLDPDTYELVPTIDTATRCSVSVFGKGWTYSFFGIRTDRHLFAPAPDCGWHVLGTDRDGRDMLSRLLIGSRLTLLMAAVVVTISVIIGTLVGMVSGYFRGAVDHWLQRIVEFILALPELPFYFALVVIIPRNADPFRVFLALVGILSVMKWAQLAREVRGKTLSVASLDYIVAAEAVGTRTPRIVLRHILPNVLSHVVVATTLMIPSIVLLESFLSFLGIGVRAPLVSWGLLLNAASDLQNLGSYPWVLTPVVAILITVMGFNMLGDGLRDAIDPYQN</sequence>
<dbReference type="Pfam" id="PF12911">
    <property type="entry name" value="OppC_N"/>
    <property type="match status" value="1"/>
</dbReference>
<evidence type="ECO:0000256" key="6">
    <source>
        <dbReference type="ARBA" id="ARBA00022927"/>
    </source>
</evidence>
<comment type="subcellular location">
    <subcellularLocation>
        <location evidence="1 9">Cell membrane</location>
        <topology evidence="1 9">Multi-pass membrane protein</topology>
    </subcellularLocation>
</comment>
<evidence type="ECO:0000256" key="3">
    <source>
        <dbReference type="ARBA" id="ARBA00022475"/>
    </source>
</evidence>
<evidence type="ECO:0000256" key="2">
    <source>
        <dbReference type="ARBA" id="ARBA00022448"/>
    </source>
</evidence>
<accession>A0A1H9K5N3</accession>
<dbReference type="PANTHER" id="PTHR43386">
    <property type="entry name" value="OLIGOPEPTIDE TRANSPORT SYSTEM PERMEASE PROTEIN APPC"/>
    <property type="match status" value="1"/>
</dbReference>
<feature type="domain" description="ABC transmembrane type-1" evidence="10">
    <location>
        <begin position="177"/>
        <end position="373"/>
    </location>
</feature>
<evidence type="ECO:0000256" key="5">
    <source>
        <dbReference type="ARBA" id="ARBA00022856"/>
    </source>
</evidence>
<evidence type="ECO:0000313" key="12">
    <source>
        <dbReference type="Proteomes" id="UP000199647"/>
    </source>
</evidence>
<feature type="transmembrane region" description="Helical" evidence="9">
    <location>
        <begin position="47"/>
        <end position="69"/>
    </location>
</feature>
<dbReference type="Proteomes" id="UP000199647">
    <property type="component" value="Unassembled WGS sequence"/>
</dbReference>
<reference evidence="11 12" key="1">
    <citation type="submission" date="2016-10" db="EMBL/GenBank/DDBJ databases">
        <authorList>
            <person name="de Groot N.N."/>
        </authorList>
    </citation>
    <scope>NUCLEOTIDE SEQUENCE [LARGE SCALE GENOMIC DNA]</scope>
    <source>
        <strain evidence="11 12">A52C2</strain>
    </source>
</reference>
<feature type="transmembrane region" description="Helical" evidence="9">
    <location>
        <begin position="352"/>
        <end position="372"/>
    </location>
</feature>
<organism evidence="11 12">
    <name type="scientific">Faunimonas pinastri</name>
    <dbReference type="NCBI Taxonomy" id="1855383"/>
    <lineage>
        <taxon>Bacteria</taxon>
        <taxon>Pseudomonadati</taxon>
        <taxon>Pseudomonadota</taxon>
        <taxon>Alphaproteobacteria</taxon>
        <taxon>Hyphomicrobiales</taxon>
        <taxon>Afifellaceae</taxon>
        <taxon>Faunimonas</taxon>
    </lineage>
</organism>
<dbReference type="CDD" id="cd06261">
    <property type="entry name" value="TM_PBP2"/>
    <property type="match status" value="1"/>
</dbReference>
<evidence type="ECO:0000256" key="7">
    <source>
        <dbReference type="ARBA" id="ARBA00022989"/>
    </source>
</evidence>
<evidence type="ECO:0000313" key="11">
    <source>
        <dbReference type="EMBL" id="SEQ94253.1"/>
    </source>
</evidence>
<dbReference type="Gene3D" id="1.10.3720.10">
    <property type="entry name" value="MetI-like"/>
    <property type="match status" value="1"/>
</dbReference>
<keyword evidence="2 9" id="KW-0813">Transport</keyword>
<evidence type="ECO:0000256" key="4">
    <source>
        <dbReference type="ARBA" id="ARBA00022692"/>
    </source>
</evidence>
<keyword evidence="5" id="KW-0571">Peptide transport</keyword>
<evidence type="ECO:0000256" key="1">
    <source>
        <dbReference type="ARBA" id="ARBA00004651"/>
    </source>
</evidence>
<dbReference type="InterPro" id="IPR025966">
    <property type="entry name" value="OppC_N"/>
</dbReference>
<dbReference type="AlphaFoldDB" id="A0A1H9K5N3"/>
<dbReference type="STRING" id="1855383.SAMN05216548_10984"/>
<dbReference type="PROSITE" id="PS50928">
    <property type="entry name" value="ABC_TM1"/>
    <property type="match status" value="1"/>
</dbReference>
<dbReference type="GO" id="GO:0005886">
    <property type="term" value="C:plasma membrane"/>
    <property type="evidence" value="ECO:0007669"/>
    <property type="project" value="UniProtKB-SubCell"/>
</dbReference>
<feature type="transmembrane region" description="Helical" evidence="9">
    <location>
        <begin position="321"/>
        <end position="340"/>
    </location>
</feature>
<name>A0A1H9K5N3_9HYPH</name>
<keyword evidence="6" id="KW-0653">Protein transport</keyword>
<dbReference type="InterPro" id="IPR035906">
    <property type="entry name" value="MetI-like_sf"/>
</dbReference>
<keyword evidence="7 9" id="KW-1133">Transmembrane helix</keyword>
<keyword evidence="12" id="KW-1185">Reference proteome</keyword>
<keyword evidence="8 9" id="KW-0472">Membrane</keyword>
<comment type="similarity">
    <text evidence="9">Belongs to the binding-protein-dependent transport system permease family.</text>
</comment>
<evidence type="ECO:0000256" key="8">
    <source>
        <dbReference type="ARBA" id="ARBA00023136"/>
    </source>
</evidence>
<feature type="transmembrane region" description="Helical" evidence="9">
    <location>
        <begin position="216"/>
        <end position="236"/>
    </location>
</feature>
<proteinExistence type="inferred from homology"/>
<dbReference type="EMBL" id="FOFG01000009">
    <property type="protein sequence ID" value="SEQ94253.1"/>
    <property type="molecule type" value="Genomic_DNA"/>
</dbReference>
<feature type="transmembrane region" description="Helical" evidence="9">
    <location>
        <begin position="296"/>
        <end position="315"/>
    </location>
</feature>
<dbReference type="InterPro" id="IPR050366">
    <property type="entry name" value="BP-dependent_transpt_permease"/>
</dbReference>
<feature type="transmembrane region" description="Helical" evidence="9">
    <location>
        <begin position="242"/>
        <end position="259"/>
    </location>
</feature>
<dbReference type="GO" id="GO:0015031">
    <property type="term" value="P:protein transport"/>
    <property type="evidence" value="ECO:0007669"/>
    <property type="project" value="UniProtKB-KW"/>
</dbReference>